<dbReference type="AlphaFoldDB" id="A0A2P6MBL5"/>
<keyword evidence="1" id="KW-0472">Membrane</keyword>
<dbReference type="EMBL" id="PVLF01000003">
    <property type="protein sequence ID" value="PRH83377.1"/>
    <property type="molecule type" value="Genomic_DNA"/>
</dbReference>
<accession>A0A2P6MBL5</accession>
<organism evidence="3 4">
    <name type="scientific">Arenimonas caeni</name>
    <dbReference type="NCBI Taxonomy" id="2058085"/>
    <lineage>
        <taxon>Bacteria</taxon>
        <taxon>Pseudomonadati</taxon>
        <taxon>Pseudomonadota</taxon>
        <taxon>Gammaproteobacteria</taxon>
        <taxon>Lysobacterales</taxon>
        <taxon>Lysobacteraceae</taxon>
        <taxon>Arenimonas</taxon>
    </lineage>
</organism>
<evidence type="ECO:0000313" key="4">
    <source>
        <dbReference type="Proteomes" id="UP000241736"/>
    </source>
</evidence>
<dbReference type="InterPro" id="IPR002123">
    <property type="entry name" value="Plipid/glycerol_acylTrfase"/>
</dbReference>
<gene>
    <name evidence="3" type="ORF">C6N40_03990</name>
</gene>
<dbReference type="PANTHER" id="PTHR10983:SF16">
    <property type="entry name" value="LYSOCARDIOLIPIN ACYLTRANSFERASE 1"/>
    <property type="match status" value="1"/>
</dbReference>
<dbReference type="Proteomes" id="UP000241736">
    <property type="component" value="Unassembled WGS sequence"/>
</dbReference>
<evidence type="ECO:0000256" key="1">
    <source>
        <dbReference type="SAM" id="Phobius"/>
    </source>
</evidence>
<evidence type="ECO:0000259" key="2">
    <source>
        <dbReference type="SMART" id="SM00563"/>
    </source>
</evidence>
<keyword evidence="1" id="KW-1133">Transmembrane helix</keyword>
<dbReference type="GO" id="GO:0016746">
    <property type="term" value="F:acyltransferase activity"/>
    <property type="evidence" value="ECO:0007669"/>
    <property type="project" value="UniProtKB-KW"/>
</dbReference>
<dbReference type="PANTHER" id="PTHR10983">
    <property type="entry name" value="1-ACYLGLYCEROL-3-PHOSPHATE ACYLTRANSFERASE-RELATED"/>
    <property type="match status" value="1"/>
</dbReference>
<evidence type="ECO:0000313" key="3">
    <source>
        <dbReference type="EMBL" id="PRH83377.1"/>
    </source>
</evidence>
<dbReference type="SUPFAM" id="SSF69593">
    <property type="entry name" value="Glycerol-3-phosphate (1)-acyltransferase"/>
    <property type="match status" value="1"/>
</dbReference>
<keyword evidence="1" id="KW-0812">Transmembrane</keyword>
<keyword evidence="3" id="KW-0012">Acyltransferase</keyword>
<feature type="domain" description="Phospholipid/glycerol acyltransferase" evidence="2">
    <location>
        <begin position="89"/>
        <end position="231"/>
    </location>
</feature>
<dbReference type="CDD" id="cd07990">
    <property type="entry name" value="LPLAT_LCLAT1-like"/>
    <property type="match status" value="1"/>
</dbReference>
<dbReference type="SMART" id="SM00563">
    <property type="entry name" value="PlsC"/>
    <property type="match status" value="1"/>
</dbReference>
<name>A0A2P6MBL5_9GAMM</name>
<keyword evidence="4" id="KW-1185">Reference proteome</keyword>
<keyword evidence="3" id="KW-0808">Transferase</keyword>
<sequence>MLLYLPAPLRVPLAAVLFLLNTAFHGPLLIVAALLKLALPLPPLRRGFDRLLPAIAESWIGVNSAMTDLFTRTRFLVEGLESLRADGRYLVLANHRSWVDIPVLQKVFNRRIPLLRFFLKRQLIWVPVLGLCWWALDFPFMRRATKSQLAKRPELAGRDMAATRKACQKFRQVPASVMNFVEGTRFTPAKQAAQGGGYQHLLRPRAGGVAFVFGAMGDVLDGVLDVTLHYDRKQPSLADLFANRIRTVRVYVRELPVPEGFAGADYEADREFRKRFQAWLNELWEAKDARLFAWEQAAG</sequence>
<comment type="caution">
    <text evidence="3">The sequence shown here is derived from an EMBL/GenBank/DDBJ whole genome shotgun (WGS) entry which is preliminary data.</text>
</comment>
<proteinExistence type="predicted"/>
<feature type="transmembrane region" description="Helical" evidence="1">
    <location>
        <begin position="12"/>
        <end position="35"/>
    </location>
</feature>
<dbReference type="NCBIfam" id="NF010621">
    <property type="entry name" value="PRK14014.1"/>
    <property type="match status" value="1"/>
</dbReference>
<reference evidence="3 4" key="1">
    <citation type="submission" date="2018-03" db="EMBL/GenBank/DDBJ databases">
        <title>Arenimonas caeni sp. nov., isolated from activated sludge.</title>
        <authorList>
            <person name="Liu H."/>
        </authorList>
    </citation>
    <scope>NUCLEOTIDE SEQUENCE [LARGE SCALE GENOMIC DNA]</scope>
    <source>
        <strain evidence="4">z29</strain>
    </source>
</reference>
<dbReference type="Pfam" id="PF01553">
    <property type="entry name" value="Acyltransferase"/>
    <property type="match status" value="1"/>
</dbReference>
<protein>
    <submittedName>
        <fullName evidence="3">Acyltransferase</fullName>
    </submittedName>
</protein>
<dbReference type="OrthoDB" id="319710at2"/>